<proteinExistence type="predicted"/>
<sequence length="141" mass="15843">MASRRDCTRSITIDCFQRPNSSHVHINVGEIILDQFRQQAKQQAIAFPFPALVSILYMRVACPLLRSLDKTIRVHGVITLDTKKDKEALMIKRARYTGNMTPPLPLASSHIAIVPANADESQYSPLPDLLNIAQRAKIHEN</sequence>
<gene>
    <name evidence="1" type="ORF">HAX54_052733</name>
</gene>
<reference evidence="1 2" key="1">
    <citation type="journal article" date="2021" name="BMC Genomics">
        <title>Datura genome reveals duplications of psychoactive alkaloid biosynthetic genes and high mutation rate following tissue culture.</title>
        <authorList>
            <person name="Rajewski A."/>
            <person name="Carter-House D."/>
            <person name="Stajich J."/>
            <person name="Litt A."/>
        </authorList>
    </citation>
    <scope>NUCLEOTIDE SEQUENCE [LARGE SCALE GENOMIC DNA]</scope>
    <source>
        <strain evidence="1">AR-01</strain>
    </source>
</reference>
<evidence type="ECO:0000313" key="1">
    <source>
        <dbReference type="EMBL" id="MCE3052483.1"/>
    </source>
</evidence>
<protein>
    <submittedName>
        <fullName evidence="1">Uncharacterized protein</fullName>
    </submittedName>
</protein>
<name>A0ABS8WNT1_DATST</name>
<comment type="caution">
    <text evidence="1">The sequence shown here is derived from an EMBL/GenBank/DDBJ whole genome shotgun (WGS) entry which is preliminary data.</text>
</comment>
<accession>A0ABS8WNT1</accession>
<keyword evidence="2" id="KW-1185">Reference proteome</keyword>
<evidence type="ECO:0000313" key="2">
    <source>
        <dbReference type="Proteomes" id="UP000823775"/>
    </source>
</evidence>
<dbReference type="EMBL" id="JACEIK010009643">
    <property type="protein sequence ID" value="MCE3052483.1"/>
    <property type="molecule type" value="Genomic_DNA"/>
</dbReference>
<organism evidence="1 2">
    <name type="scientific">Datura stramonium</name>
    <name type="common">Jimsonweed</name>
    <name type="synonym">Common thornapple</name>
    <dbReference type="NCBI Taxonomy" id="4076"/>
    <lineage>
        <taxon>Eukaryota</taxon>
        <taxon>Viridiplantae</taxon>
        <taxon>Streptophyta</taxon>
        <taxon>Embryophyta</taxon>
        <taxon>Tracheophyta</taxon>
        <taxon>Spermatophyta</taxon>
        <taxon>Magnoliopsida</taxon>
        <taxon>eudicotyledons</taxon>
        <taxon>Gunneridae</taxon>
        <taxon>Pentapetalae</taxon>
        <taxon>asterids</taxon>
        <taxon>lamiids</taxon>
        <taxon>Solanales</taxon>
        <taxon>Solanaceae</taxon>
        <taxon>Solanoideae</taxon>
        <taxon>Datureae</taxon>
        <taxon>Datura</taxon>
    </lineage>
</organism>
<dbReference type="Proteomes" id="UP000823775">
    <property type="component" value="Unassembled WGS sequence"/>
</dbReference>